<evidence type="ECO:0000256" key="6">
    <source>
        <dbReference type="SAM" id="Phobius"/>
    </source>
</evidence>
<dbReference type="PANTHER" id="PTHR30086:SF19">
    <property type="entry name" value="THREONINE EFFLUX PROTEIN"/>
    <property type="match status" value="1"/>
</dbReference>
<accession>A0A2A7UZY7</accession>
<keyword evidence="2" id="KW-1003">Cell membrane</keyword>
<evidence type="ECO:0000256" key="1">
    <source>
        <dbReference type="ARBA" id="ARBA00004651"/>
    </source>
</evidence>
<comment type="subcellular location">
    <subcellularLocation>
        <location evidence="1">Cell membrane</location>
        <topology evidence="1">Multi-pass membrane protein</topology>
    </subcellularLocation>
</comment>
<keyword evidence="4 6" id="KW-1133">Transmembrane helix</keyword>
<protein>
    <submittedName>
        <fullName evidence="7">Lysine transporter LysE</fullName>
    </submittedName>
</protein>
<dbReference type="Pfam" id="PF01810">
    <property type="entry name" value="LysE"/>
    <property type="match status" value="1"/>
</dbReference>
<feature type="transmembrane region" description="Helical" evidence="6">
    <location>
        <begin position="37"/>
        <end position="55"/>
    </location>
</feature>
<name>A0A2A7UZY7_COMTR</name>
<dbReference type="InterPro" id="IPR001123">
    <property type="entry name" value="LeuE-type"/>
</dbReference>
<evidence type="ECO:0000256" key="5">
    <source>
        <dbReference type="ARBA" id="ARBA00023136"/>
    </source>
</evidence>
<keyword evidence="5 6" id="KW-0472">Membrane</keyword>
<dbReference type="OrthoDB" id="581870at2"/>
<evidence type="ECO:0000256" key="3">
    <source>
        <dbReference type="ARBA" id="ARBA00022692"/>
    </source>
</evidence>
<dbReference type="STRING" id="1219032.GCA_001515545_03302"/>
<evidence type="ECO:0000313" key="8">
    <source>
        <dbReference type="Proteomes" id="UP000220246"/>
    </source>
</evidence>
<keyword evidence="3 6" id="KW-0812">Transmembrane</keyword>
<dbReference type="GO" id="GO:0005886">
    <property type="term" value="C:plasma membrane"/>
    <property type="evidence" value="ECO:0007669"/>
    <property type="project" value="UniProtKB-SubCell"/>
</dbReference>
<organism evidence="7 8">
    <name type="scientific">Comamonas terrigena</name>
    <dbReference type="NCBI Taxonomy" id="32013"/>
    <lineage>
        <taxon>Bacteria</taxon>
        <taxon>Pseudomonadati</taxon>
        <taxon>Pseudomonadota</taxon>
        <taxon>Betaproteobacteria</taxon>
        <taxon>Burkholderiales</taxon>
        <taxon>Comamonadaceae</taxon>
        <taxon>Comamonas</taxon>
    </lineage>
</organism>
<feature type="transmembrane region" description="Helical" evidence="6">
    <location>
        <begin position="177"/>
        <end position="195"/>
    </location>
</feature>
<keyword evidence="8" id="KW-1185">Reference proteome</keyword>
<reference evidence="8" key="1">
    <citation type="submission" date="2017-09" db="EMBL/GenBank/DDBJ databases">
        <title>FDA dAtabase for Regulatory Grade micrObial Sequences (FDA-ARGOS): Supporting development and validation of Infectious Disease Dx tests.</title>
        <authorList>
            <person name="Minogue T."/>
            <person name="Wolcott M."/>
            <person name="Wasieloski L."/>
            <person name="Aguilar W."/>
            <person name="Moore D."/>
            <person name="Tallon L."/>
            <person name="Sadzewicz L."/>
            <person name="Ott S."/>
            <person name="Zhao X."/>
            <person name="Nagaraj S."/>
            <person name="Vavikolanu K."/>
            <person name="Aluvathingal J."/>
            <person name="Nadendla S."/>
            <person name="Sichtig H."/>
        </authorList>
    </citation>
    <scope>NUCLEOTIDE SEQUENCE [LARGE SCALE GENOMIC DNA]</scope>
    <source>
        <strain evidence="8">FDAARGOS_394</strain>
    </source>
</reference>
<evidence type="ECO:0000256" key="2">
    <source>
        <dbReference type="ARBA" id="ARBA00022475"/>
    </source>
</evidence>
<gene>
    <name evidence="7" type="ORF">CRM82_05900</name>
</gene>
<evidence type="ECO:0000256" key="4">
    <source>
        <dbReference type="ARBA" id="ARBA00022989"/>
    </source>
</evidence>
<sequence>MYLAVLASPGPNFFILSQMALDGRARAARCVVLGLTTGSVAWVLLSIAGVATVLARHPQLGTALRVLGAAYLVWYGLKLLRSAWKVPAVNAAPSTALGGQSAWAAYRTGLLTGLTNPKGAAFWTSAFAAIFPDAAPLWFYGATVLLVALMSLGWHLGITLVFGIPALRSGYLRIERAINGLSGAALVLLGLQRMVAR</sequence>
<feature type="transmembrane region" description="Helical" evidence="6">
    <location>
        <begin position="62"/>
        <end position="80"/>
    </location>
</feature>
<dbReference type="AlphaFoldDB" id="A0A2A7UZY7"/>
<dbReference type="Proteomes" id="UP000220246">
    <property type="component" value="Unassembled WGS sequence"/>
</dbReference>
<feature type="transmembrane region" description="Helical" evidence="6">
    <location>
        <begin position="137"/>
        <end position="165"/>
    </location>
</feature>
<dbReference type="GO" id="GO:0015171">
    <property type="term" value="F:amino acid transmembrane transporter activity"/>
    <property type="evidence" value="ECO:0007669"/>
    <property type="project" value="TreeGrafter"/>
</dbReference>
<evidence type="ECO:0000313" key="7">
    <source>
        <dbReference type="EMBL" id="PEH90899.1"/>
    </source>
</evidence>
<dbReference type="PANTHER" id="PTHR30086">
    <property type="entry name" value="ARGININE EXPORTER PROTEIN ARGO"/>
    <property type="match status" value="1"/>
</dbReference>
<dbReference type="EMBL" id="PDEA01000001">
    <property type="protein sequence ID" value="PEH90899.1"/>
    <property type="molecule type" value="Genomic_DNA"/>
</dbReference>
<comment type="caution">
    <text evidence="7">The sequence shown here is derived from an EMBL/GenBank/DDBJ whole genome shotgun (WGS) entry which is preliminary data.</text>
</comment>
<proteinExistence type="predicted"/>